<sequence>HSQLQNDIERIFGVIKKEFAMASQACNYPMRTQAQIIPALCLLRNFILVHDPDDVNESDTASMALVNDSQANQNGEAFIGTGVSRAESTRAAAYRDTIATNMWTSYQEECSRRTHMSE</sequence>
<organism evidence="1 2">
    <name type="scientific">Scleroderma citrinum Foug A</name>
    <dbReference type="NCBI Taxonomy" id="1036808"/>
    <lineage>
        <taxon>Eukaryota</taxon>
        <taxon>Fungi</taxon>
        <taxon>Dikarya</taxon>
        <taxon>Basidiomycota</taxon>
        <taxon>Agaricomycotina</taxon>
        <taxon>Agaricomycetes</taxon>
        <taxon>Agaricomycetidae</taxon>
        <taxon>Boletales</taxon>
        <taxon>Sclerodermatineae</taxon>
        <taxon>Sclerodermataceae</taxon>
        <taxon>Scleroderma</taxon>
    </lineage>
</organism>
<keyword evidence="2" id="KW-1185">Reference proteome</keyword>
<reference evidence="2" key="2">
    <citation type="submission" date="2015-01" db="EMBL/GenBank/DDBJ databases">
        <title>Evolutionary Origins and Diversification of the Mycorrhizal Mutualists.</title>
        <authorList>
            <consortium name="DOE Joint Genome Institute"/>
            <consortium name="Mycorrhizal Genomics Consortium"/>
            <person name="Kohler A."/>
            <person name="Kuo A."/>
            <person name="Nagy L.G."/>
            <person name="Floudas D."/>
            <person name="Copeland A."/>
            <person name="Barry K.W."/>
            <person name="Cichocki N."/>
            <person name="Veneault-Fourrey C."/>
            <person name="LaButti K."/>
            <person name="Lindquist E.A."/>
            <person name="Lipzen A."/>
            <person name="Lundell T."/>
            <person name="Morin E."/>
            <person name="Murat C."/>
            <person name="Riley R."/>
            <person name="Ohm R."/>
            <person name="Sun H."/>
            <person name="Tunlid A."/>
            <person name="Henrissat B."/>
            <person name="Grigoriev I.V."/>
            <person name="Hibbett D.S."/>
            <person name="Martin F."/>
        </authorList>
    </citation>
    <scope>NUCLEOTIDE SEQUENCE [LARGE SCALE GENOMIC DNA]</scope>
    <source>
        <strain evidence="2">Foug A</strain>
    </source>
</reference>
<dbReference type="EMBL" id="KN822650">
    <property type="protein sequence ID" value="KIM50163.1"/>
    <property type="molecule type" value="Genomic_DNA"/>
</dbReference>
<evidence type="ECO:0000313" key="1">
    <source>
        <dbReference type="EMBL" id="KIM50163.1"/>
    </source>
</evidence>
<evidence type="ECO:0008006" key="3">
    <source>
        <dbReference type="Google" id="ProtNLM"/>
    </source>
</evidence>
<dbReference type="AlphaFoldDB" id="A0A0C2YK80"/>
<dbReference type="InParanoid" id="A0A0C2YK80"/>
<evidence type="ECO:0000313" key="2">
    <source>
        <dbReference type="Proteomes" id="UP000053989"/>
    </source>
</evidence>
<accession>A0A0C2YK80</accession>
<protein>
    <recommendedName>
        <fullName evidence="3">DDE Tnp4 domain-containing protein</fullName>
    </recommendedName>
</protein>
<dbReference type="Proteomes" id="UP000053989">
    <property type="component" value="Unassembled WGS sequence"/>
</dbReference>
<dbReference type="STRING" id="1036808.A0A0C2YK80"/>
<name>A0A0C2YK80_9AGAM</name>
<reference evidence="1 2" key="1">
    <citation type="submission" date="2014-04" db="EMBL/GenBank/DDBJ databases">
        <authorList>
            <consortium name="DOE Joint Genome Institute"/>
            <person name="Kuo A."/>
            <person name="Kohler A."/>
            <person name="Nagy L.G."/>
            <person name="Floudas D."/>
            <person name="Copeland A."/>
            <person name="Barry K.W."/>
            <person name="Cichocki N."/>
            <person name="Veneault-Fourrey C."/>
            <person name="LaButti K."/>
            <person name="Lindquist E.A."/>
            <person name="Lipzen A."/>
            <person name="Lundell T."/>
            <person name="Morin E."/>
            <person name="Murat C."/>
            <person name="Sun H."/>
            <person name="Tunlid A."/>
            <person name="Henrissat B."/>
            <person name="Grigoriev I.V."/>
            <person name="Hibbett D.S."/>
            <person name="Martin F."/>
            <person name="Nordberg H.P."/>
            <person name="Cantor M.N."/>
            <person name="Hua S.X."/>
        </authorList>
    </citation>
    <scope>NUCLEOTIDE SEQUENCE [LARGE SCALE GENOMIC DNA]</scope>
    <source>
        <strain evidence="1 2">Foug A</strain>
    </source>
</reference>
<dbReference type="OrthoDB" id="1681765at2759"/>
<dbReference type="HOGENOM" id="CLU_040082_4_0_1"/>
<gene>
    <name evidence="1" type="ORF">SCLCIDRAFT_146184</name>
</gene>
<proteinExistence type="predicted"/>
<feature type="non-terminal residue" evidence="1">
    <location>
        <position position="1"/>
    </location>
</feature>